<dbReference type="RefSeq" id="WP_002607133.1">
    <property type="nucleotide sequence ID" value="NZ_AP025565.1"/>
</dbReference>
<dbReference type="AlphaFoldDB" id="A0A099IB95"/>
<evidence type="ECO:0000313" key="6">
    <source>
        <dbReference type="Proteomes" id="UP000030008"/>
    </source>
</evidence>
<feature type="transmembrane region" description="Helical" evidence="1">
    <location>
        <begin position="221"/>
        <end position="242"/>
    </location>
</feature>
<dbReference type="PANTHER" id="PTHR32502">
    <property type="entry name" value="N-ACETYLGALACTOSAMINE PERMEASE II COMPONENT-RELATED"/>
    <property type="match status" value="1"/>
</dbReference>
<accession>A0A099IB95</accession>
<name>A0A099IB95_CLOIN</name>
<evidence type="ECO:0000313" key="7">
    <source>
        <dbReference type="Proteomes" id="UP000503330"/>
    </source>
</evidence>
<protein>
    <submittedName>
        <fullName evidence="2">Mannose permease IID component</fullName>
    </submittedName>
    <submittedName>
        <fullName evidence="3">PTS system mannose/fructose/sorbose family transporter subunit IID</fullName>
    </submittedName>
</protein>
<keyword evidence="1" id="KW-1133">Transmembrane helix</keyword>
<gene>
    <name evidence="2" type="ORF">CIAN88_03690</name>
    <name evidence="5" type="ORF">G4D54_02340</name>
    <name evidence="4" type="ORF">GT664_09040</name>
    <name evidence="3" type="ORF">MKC95_13030</name>
</gene>
<dbReference type="Proteomes" id="UP000030008">
    <property type="component" value="Unassembled WGS sequence"/>
</dbReference>
<sequence length="272" mass="29536">MTILSKKDVRKCYVNWITFALGCQNMERMMAPAFVRMFGLVSEKLYDSKEEQQKLLDRHTQFFNTEEAFGSIIPGVILGMEEKRAEGEEIPDELIQSTKTALMGPFAGMGDSLIGGTLRPILCSIAMGLSASTGSIAGPLFYCVAWLGIIIPGTWLLFSRGYKLGINAADVLFVGGRKDIITRAANIVGLIVVGAISAQYVSAVSGWSYRSGDMLFSLQGILDSIMPGLLPLGLTLLAWILLDKKNMKITTVFIIFILIAIVGGLSELLIVA</sequence>
<organism evidence="2 6">
    <name type="scientific">Clostridium innocuum</name>
    <dbReference type="NCBI Taxonomy" id="1522"/>
    <lineage>
        <taxon>Bacteria</taxon>
        <taxon>Bacillati</taxon>
        <taxon>Bacillota</taxon>
        <taxon>Clostridia</taxon>
        <taxon>Eubacteriales</taxon>
        <taxon>Clostridiaceae</taxon>
        <taxon>Clostridium</taxon>
    </lineage>
</organism>
<evidence type="ECO:0000313" key="2">
    <source>
        <dbReference type="EMBL" id="KGJ54452.1"/>
    </source>
</evidence>
<dbReference type="GeneID" id="61924339"/>
<dbReference type="PANTHER" id="PTHR32502:SF26">
    <property type="entry name" value="PHOSPHOTRANSFERASE SYSTEM SUGAR-SPECIFIC EIID COMPONENT"/>
    <property type="match status" value="1"/>
</dbReference>
<feature type="transmembrane region" description="Helical" evidence="1">
    <location>
        <begin position="249"/>
        <end position="271"/>
    </location>
</feature>
<dbReference type="EMBL" id="JQIF01000016">
    <property type="protein sequence ID" value="KGJ54452.1"/>
    <property type="molecule type" value="Genomic_DNA"/>
</dbReference>
<reference evidence="4" key="2">
    <citation type="journal article" date="2019" name="Nat. Med.">
        <title>A library of human gut bacterial isolates paired with longitudinal multiomics data enables mechanistic microbiome research.</title>
        <authorList>
            <person name="Poyet M."/>
            <person name="Groussin M."/>
            <person name="Gibbons S.M."/>
            <person name="Avila-Pacheco J."/>
            <person name="Jiang X."/>
            <person name="Kearney S.M."/>
            <person name="Perrotta A.R."/>
            <person name="Berdy B."/>
            <person name="Zhao S."/>
            <person name="Lieberman T.D."/>
            <person name="Swanson P.K."/>
            <person name="Smith M."/>
            <person name="Roesemann S."/>
            <person name="Alexander J.E."/>
            <person name="Rich S.A."/>
            <person name="Livny J."/>
            <person name="Vlamakis H."/>
            <person name="Clish C."/>
            <person name="Bullock K."/>
            <person name="Deik A."/>
            <person name="Scott J."/>
            <person name="Pierce K.A."/>
            <person name="Xavier R.J."/>
            <person name="Alm E.J."/>
        </authorList>
    </citation>
    <scope>NUCLEOTIDE SEQUENCE</scope>
    <source>
        <strain evidence="4">BIOML-A12</strain>
    </source>
</reference>
<dbReference type="Proteomes" id="UP000503330">
    <property type="component" value="Chromosome"/>
</dbReference>
<dbReference type="InterPro" id="IPR050303">
    <property type="entry name" value="GatZ_KbaZ_carbometab"/>
</dbReference>
<feature type="transmembrane region" description="Helical" evidence="1">
    <location>
        <begin position="180"/>
        <end position="201"/>
    </location>
</feature>
<feature type="transmembrane region" description="Helical" evidence="1">
    <location>
        <begin position="139"/>
        <end position="159"/>
    </location>
</feature>
<dbReference type="Proteomes" id="UP001203972">
    <property type="component" value="Unassembled WGS sequence"/>
</dbReference>
<reference evidence="5 7" key="3">
    <citation type="submission" date="2020-02" db="EMBL/GenBank/DDBJ databases">
        <authorList>
            <person name="Kociolek L.K."/>
            <person name="Ozer E.A."/>
        </authorList>
    </citation>
    <scope>NUCLEOTIDE SEQUENCE [LARGE SCALE GENOMIC DNA]</scope>
    <source>
        <strain evidence="5 7">ATCC 14501</strain>
    </source>
</reference>
<dbReference type="GO" id="GO:0005886">
    <property type="term" value="C:plasma membrane"/>
    <property type="evidence" value="ECO:0007669"/>
    <property type="project" value="TreeGrafter"/>
</dbReference>
<evidence type="ECO:0000313" key="4">
    <source>
        <dbReference type="EMBL" id="MZH55901.1"/>
    </source>
</evidence>
<dbReference type="Proteomes" id="UP000604383">
    <property type="component" value="Unassembled WGS sequence"/>
</dbReference>
<dbReference type="PROSITE" id="PS51257">
    <property type="entry name" value="PROKAR_LIPOPROTEIN"/>
    <property type="match status" value="1"/>
</dbReference>
<evidence type="ECO:0000256" key="1">
    <source>
        <dbReference type="SAM" id="Phobius"/>
    </source>
</evidence>
<reference evidence="2 6" key="1">
    <citation type="submission" date="2014-08" db="EMBL/GenBank/DDBJ databases">
        <title>Clostridium innocuum, an unnegligible vancomycin-resistant pathogen causing extra-intestinal infections.</title>
        <authorList>
            <person name="Feng Y."/>
            <person name="Chiu C.-H."/>
        </authorList>
    </citation>
    <scope>NUCLEOTIDE SEQUENCE [LARGE SCALE GENOMIC DNA]</scope>
    <source>
        <strain evidence="2 6">AN88</strain>
    </source>
</reference>
<dbReference type="EMBL" id="WWTN01000012">
    <property type="protein sequence ID" value="MZH55901.1"/>
    <property type="molecule type" value="Genomic_DNA"/>
</dbReference>
<dbReference type="Pfam" id="PF03613">
    <property type="entry name" value="EIID-AGA"/>
    <property type="match status" value="1"/>
</dbReference>
<evidence type="ECO:0000313" key="3">
    <source>
        <dbReference type="EMBL" id="MCR0233690.1"/>
    </source>
</evidence>
<evidence type="ECO:0000313" key="5">
    <source>
        <dbReference type="EMBL" id="QJA01339.1"/>
    </source>
</evidence>
<reference evidence="3" key="4">
    <citation type="journal article" date="2022" name="Clin. Infect. Dis.">
        <title>Association between Clostridium innocuum and antibiotic-associated diarrhea in adults and children: A cross-sectional study and comparative genomics analysis.</title>
        <authorList>
            <person name="Cherny K.E."/>
            <person name="Muscat E.B."/>
            <person name="Balaji A."/>
            <person name="Mukherjee J."/>
            <person name="Ozer E.A."/>
            <person name="Angarone M.P."/>
            <person name="Hauser A.R."/>
            <person name="Sichel J.S."/>
            <person name="Amponsah E."/>
            <person name="Kociolek L.K."/>
        </authorList>
    </citation>
    <scope>NUCLEOTIDE SEQUENCE</scope>
    <source>
        <strain evidence="3">NU1-AC-029v</strain>
    </source>
</reference>
<dbReference type="InterPro" id="IPR004704">
    <property type="entry name" value="PTS_IID_man"/>
</dbReference>
<dbReference type="GO" id="GO:0009401">
    <property type="term" value="P:phosphoenolpyruvate-dependent sugar phosphotransferase system"/>
    <property type="evidence" value="ECO:0007669"/>
    <property type="project" value="InterPro"/>
</dbReference>
<dbReference type="EMBL" id="CP048838">
    <property type="protein sequence ID" value="QJA01339.1"/>
    <property type="molecule type" value="Genomic_DNA"/>
</dbReference>
<keyword evidence="1" id="KW-0472">Membrane</keyword>
<keyword evidence="1" id="KW-0812">Transmembrane</keyword>
<dbReference type="EMBL" id="JAKTMA010000022">
    <property type="protein sequence ID" value="MCR0233690.1"/>
    <property type="molecule type" value="Genomic_DNA"/>
</dbReference>
<dbReference type="PROSITE" id="PS51108">
    <property type="entry name" value="PTS_EIID"/>
    <property type="match status" value="1"/>
</dbReference>
<proteinExistence type="predicted"/>